<name>A0A852VQB3_9BACT</name>
<evidence type="ECO:0000259" key="9">
    <source>
        <dbReference type="Pfam" id="PF03600"/>
    </source>
</evidence>
<evidence type="ECO:0000256" key="1">
    <source>
        <dbReference type="ARBA" id="ARBA00004651"/>
    </source>
</evidence>
<dbReference type="PANTHER" id="PTHR43302">
    <property type="entry name" value="TRANSPORTER ARSB-RELATED"/>
    <property type="match status" value="1"/>
</dbReference>
<feature type="transmembrane region" description="Helical" evidence="8">
    <location>
        <begin position="406"/>
        <end position="432"/>
    </location>
</feature>
<evidence type="ECO:0000256" key="7">
    <source>
        <dbReference type="ARBA" id="ARBA00023136"/>
    </source>
</evidence>
<keyword evidence="4" id="KW-1003">Cell membrane</keyword>
<keyword evidence="3" id="KW-0813">Transport</keyword>
<dbReference type="PRINTS" id="PR00758">
    <property type="entry name" value="ARSENICPUMP"/>
</dbReference>
<dbReference type="Pfam" id="PF03600">
    <property type="entry name" value="CitMHS"/>
    <property type="match status" value="1"/>
</dbReference>
<dbReference type="InterPro" id="IPR000802">
    <property type="entry name" value="Arsenical_pump_ArsB"/>
</dbReference>
<dbReference type="EMBL" id="JACCCU010000004">
    <property type="protein sequence ID" value="NYF92245.1"/>
    <property type="molecule type" value="Genomic_DNA"/>
</dbReference>
<feature type="transmembrane region" description="Helical" evidence="8">
    <location>
        <begin position="104"/>
        <end position="130"/>
    </location>
</feature>
<accession>A0A852VQB3</accession>
<dbReference type="InterPro" id="IPR004680">
    <property type="entry name" value="Cit_transptr-like_dom"/>
</dbReference>
<evidence type="ECO:0000256" key="4">
    <source>
        <dbReference type="ARBA" id="ARBA00022475"/>
    </source>
</evidence>
<feature type="transmembrane region" description="Helical" evidence="8">
    <location>
        <begin position="308"/>
        <end position="331"/>
    </location>
</feature>
<organism evidence="10 11">
    <name type="scientific">Tunturiibacter lichenicola</name>
    <dbReference type="NCBI Taxonomy" id="2051959"/>
    <lineage>
        <taxon>Bacteria</taxon>
        <taxon>Pseudomonadati</taxon>
        <taxon>Acidobacteriota</taxon>
        <taxon>Terriglobia</taxon>
        <taxon>Terriglobales</taxon>
        <taxon>Acidobacteriaceae</taxon>
        <taxon>Tunturiibacter</taxon>
    </lineage>
</organism>
<feature type="transmembrane region" description="Helical" evidence="8">
    <location>
        <begin position="181"/>
        <end position="203"/>
    </location>
</feature>
<feature type="transmembrane region" description="Helical" evidence="8">
    <location>
        <begin position="33"/>
        <end position="53"/>
    </location>
</feature>
<feature type="transmembrane region" description="Helical" evidence="8">
    <location>
        <begin position="7"/>
        <end position="27"/>
    </location>
</feature>
<keyword evidence="6 8" id="KW-1133">Transmembrane helix</keyword>
<comment type="subcellular location">
    <subcellularLocation>
        <location evidence="1">Cell membrane</location>
        <topology evidence="1">Multi-pass membrane protein</topology>
    </subcellularLocation>
</comment>
<feature type="transmembrane region" description="Helical" evidence="8">
    <location>
        <begin position="338"/>
        <end position="361"/>
    </location>
</feature>
<feature type="transmembrane region" description="Helical" evidence="8">
    <location>
        <begin position="224"/>
        <end position="242"/>
    </location>
</feature>
<sequence length="435" mass="45623">MMIPAQIAHVVLPCIVAVSIVLMLIRPRGIPEVWWISGGAFILIALRLIPLKLAGQAVAKGSDVYLFLIGMMLLSELAREQGVFDWVASVAVRGANGSCSRLFLLVYVVGTLVTIFMSNDATAVVLTPAILTAVRKARVSPLPYLFVCALIANAASFVLPISNPANLVVFHTGMPPLGTWLADFGVPSLLSIVVTFVVMRLMFRKELCKTIECEVEDTKLSANGKLVLAGLALMIVVLLTASAMKKDLGLPTCLAALVITAVVSIKSKSNPITLAKEVSWGTLLLVAGLFVMVDAVESQGALDLTQRWLAWASSLGQNVGAMVVGFAVGVANNLVNNLPLGLIAGGTIQAAHATGPIANAVLIGVDLGPNLSVTGSLATILWLLALRKDSGGETGEGNLDVSFWQFLKIGAIAMPVALFAALGGAILMQILVGQR</sequence>
<evidence type="ECO:0000256" key="5">
    <source>
        <dbReference type="ARBA" id="ARBA00022692"/>
    </source>
</evidence>
<dbReference type="PANTHER" id="PTHR43302:SF5">
    <property type="entry name" value="TRANSPORTER ARSB-RELATED"/>
    <property type="match status" value="1"/>
</dbReference>
<dbReference type="GO" id="GO:0005886">
    <property type="term" value="C:plasma membrane"/>
    <property type="evidence" value="ECO:0007669"/>
    <property type="project" value="UniProtKB-SubCell"/>
</dbReference>
<keyword evidence="7 8" id="KW-0472">Membrane</keyword>
<comment type="similarity">
    <text evidence="2">Belongs to the CitM (TC 2.A.11) transporter family.</text>
</comment>
<feature type="transmembrane region" description="Helical" evidence="8">
    <location>
        <begin position="248"/>
        <end position="266"/>
    </location>
</feature>
<feature type="transmembrane region" description="Helical" evidence="8">
    <location>
        <begin position="65"/>
        <end position="84"/>
    </location>
</feature>
<evidence type="ECO:0000256" key="6">
    <source>
        <dbReference type="ARBA" id="ARBA00022989"/>
    </source>
</evidence>
<gene>
    <name evidence="10" type="ORF">HDF08_004368</name>
</gene>
<evidence type="ECO:0000256" key="3">
    <source>
        <dbReference type="ARBA" id="ARBA00022448"/>
    </source>
</evidence>
<evidence type="ECO:0000313" key="10">
    <source>
        <dbReference type="EMBL" id="NYF92245.1"/>
    </source>
</evidence>
<feature type="transmembrane region" description="Helical" evidence="8">
    <location>
        <begin position="142"/>
        <end position="161"/>
    </location>
</feature>
<feature type="transmembrane region" description="Helical" evidence="8">
    <location>
        <begin position="278"/>
        <end position="296"/>
    </location>
</feature>
<dbReference type="Proteomes" id="UP000564385">
    <property type="component" value="Unassembled WGS sequence"/>
</dbReference>
<evidence type="ECO:0000256" key="2">
    <source>
        <dbReference type="ARBA" id="ARBA00009843"/>
    </source>
</evidence>
<comment type="caution">
    <text evidence="10">The sequence shown here is derived from an EMBL/GenBank/DDBJ whole genome shotgun (WGS) entry which is preliminary data.</text>
</comment>
<protein>
    <submittedName>
        <fullName evidence="10">Arsenical pump membrane protein</fullName>
    </submittedName>
</protein>
<evidence type="ECO:0000313" key="11">
    <source>
        <dbReference type="Proteomes" id="UP000564385"/>
    </source>
</evidence>
<evidence type="ECO:0000256" key="8">
    <source>
        <dbReference type="SAM" id="Phobius"/>
    </source>
</evidence>
<proteinExistence type="inferred from homology"/>
<dbReference type="GO" id="GO:0015105">
    <property type="term" value="F:arsenite transmembrane transporter activity"/>
    <property type="evidence" value="ECO:0007669"/>
    <property type="project" value="InterPro"/>
</dbReference>
<feature type="domain" description="Citrate transporter-like" evidence="9">
    <location>
        <begin position="22"/>
        <end position="356"/>
    </location>
</feature>
<keyword evidence="5 8" id="KW-0812">Transmembrane</keyword>
<dbReference type="AlphaFoldDB" id="A0A852VQB3"/>
<dbReference type="CDD" id="cd01118">
    <property type="entry name" value="ArsB_permease"/>
    <property type="match status" value="1"/>
</dbReference>
<reference evidence="10 11" key="1">
    <citation type="submission" date="2020-07" db="EMBL/GenBank/DDBJ databases">
        <title>Genomic Encyclopedia of Type Strains, Phase IV (KMG-V): Genome sequencing to study the core and pangenomes of soil and plant-associated prokaryotes.</title>
        <authorList>
            <person name="Whitman W."/>
        </authorList>
    </citation>
    <scope>NUCLEOTIDE SEQUENCE [LARGE SCALE GENOMIC DNA]</scope>
    <source>
        <strain evidence="10 11">M8UP22</strain>
    </source>
</reference>